<dbReference type="PANTHER" id="PTHR40590:SF1">
    <property type="entry name" value="CYTOPLASMIC PROTEIN"/>
    <property type="match status" value="1"/>
</dbReference>
<dbReference type="AlphaFoldDB" id="A0A2X4UHS3"/>
<dbReference type="PANTHER" id="PTHR40590">
    <property type="entry name" value="CYTOPLASMIC PROTEIN-RELATED"/>
    <property type="match status" value="1"/>
</dbReference>
<evidence type="ECO:0000313" key="2">
    <source>
        <dbReference type="Proteomes" id="UP000249005"/>
    </source>
</evidence>
<evidence type="ECO:0000313" key="1">
    <source>
        <dbReference type="EMBL" id="SQI38563.1"/>
    </source>
</evidence>
<proteinExistence type="predicted"/>
<protein>
    <submittedName>
        <fullName evidence="1">TraB family</fullName>
    </submittedName>
</protein>
<dbReference type="CDD" id="cd14789">
    <property type="entry name" value="Tiki"/>
    <property type="match status" value="1"/>
</dbReference>
<dbReference type="InterPro" id="IPR002816">
    <property type="entry name" value="TraB/PrgY/GumN_fam"/>
</dbReference>
<gene>
    <name evidence="1" type="ORF">NCTC12151_01201</name>
</gene>
<dbReference type="Pfam" id="PF01963">
    <property type="entry name" value="TraB_PrgY_gumN"/>
    <property type="match status" value="1"/>
</dbReference>
<dbReference type="EMBL" id="LS483470">
    <property type="protein sequence ID" value="SQI38563.1"/>
    <property type="molecule type" value="Genomic_DNA"/>
</dbReference>
<sequence>MLQAMQAERSGLKSEFGIDYQSILTAREKALSVIELEGADKQMALLKRLPEEGLPLLRDTLTHWRANQRLMLIMVRWWLNEKPQRETLQLPYGMGDEIYRIMVTERNRDWAKRLNALPKGNYVVVVGALHLFGEQSLPEILRVSP</sequence>
<dbReference type="InterPro" id="IPR047111">
    <property type="entry name" value="YbaP-like"/>
</dbReference>
<accession>A0A2X4UHS3</accession>
<dbReference type="KEGG" id="lri:NCTC12151_01201"/>
<name>A0A2X4UHS3_9GAMM</name>
<reference evidence="1 2" key="1">
    <citation type="submission" date="2018-06" db="EMBL/GenBank/DDBJ databases">
        <authorList>
            <consortium name="Pathogen Informatics"/>
            <person name="Doyle S."/>
        </authorList>
    </citation>
    <scope>NUCLEOTIDE SEQUENCE [LARGE SCALE GENOMIC DNA]</scope>
    <source>
        <strain evidence="1 2">NCTC12151</strain>
    </source>
</reference>
<dbReference type="Proteomes" id="UP000249005">
    <property type="component" value="Chromosome 1"/>
</dbReference>
<organism evidence="1 2">
    <name type="scientific">Leminorella richardii</name>
    <dbReference type="NCBI Taxonomy" id="158841"/>
    <lineage>
        <taxon>Bacteria</taxon>
        <taxon>Pseudomonadati</taxon>
        <taxon>Pseudomonadota</taxon>
        <taxon>Gammaproteobacteria</taxon>
        <taxon>Enterobacterales</taxon>
        <taxon>Budviciaceae</taxon>
        <taxon>Leminorella</taxon>
    </lineage>
</organism>
<keyword evidence="2" id="KW-1185">Reference proteome</keyword>